<sequence>MKILCAGPTSIDKSVMDKMGESKTNPDLDPNYEAFHRNVEKKISKLSNTDSTSFIMLGEAILGLEASICSLMQKGERVLVIYNGFFGRGFSDYVEGYGGIAYKYKDDFHRGINLESLKEFLEKDSDFSIATLVHCETPSGITNDIESICNLLKSYNILTVVDAVSSIGGEYIDFDKFGIDVLIGGSQKCISAPVGSTLITISETAKEKIKNRNTKVPSYYLNFENYYDFKGAPFCYTFNENLIYALDRALDLVLDHDYVEVHKKYATITREIFTKCGFELFAEDSFSNTVTAIKTPAEITSSQLLRALMEKDIIISKGVGNTSETLFRIGHMGKNIDTENFKELYLAIDEIFKELNVKNKGSLYEEFLKY</sequence>
<dbReference type="GO" id="GO:0008453">
    <property type="term" value="F:alanine-glyoxylate transaminase activity"/>
    <property type="evidence" value="ECO:0007669"/>
    <property type="project" value="TreeGrafter"/>
</dbReference>
<organism evidence="11 12">
    <name type="scientific">Anaerosphaera aminiphila DSM 21120</name>
    <dbReference type="NCBI Taxonomy" id="1120995"/>
    <lineage>
        <taxon>Bacteria</taxon>
        <taxon>Bacillati</taxon>
        <taxon>Bacillota</taxon>
        <taxon>Tissierellia</taxon>
        <taxon>Tissierellales</taxon>
        <taxon>Peptoniphilaceae</taxon>
        <taxon>Anaerosphaera</taxon>
    </lineage>
</organism>
<dbReference type="Pfam" id="PF00266">
    <property type="entry name" value="Aminotran_5"/>
    <property type="match status" value="1"/>
</dbReference>
<evidence type="ECO:0000313" key="12">
    <source>
        <dbReference type="Proteomes" id="UP000184032"/>
    </source>
</evidence>
<protein>
    <submittedName>
        <fullName evidence="11">Aspartate aminotransferase</fullName>
    </submittedName>
</protein>
<evidence type="ECO:0000256" key="6">
    <source>
        <dbReference type="PIRSR" id="PIRSR000524-1"/>
    </source>
</evidence>
<dbReference type="InterPro" id="IPR015422">
    <property type="entry name" value="PyrdxlP-dep_Trfase_small"/>
</dbReference>
<name>A0A1M5SG33_9FIRM</name>
<reference evidence="11 12" key="1">
    <citation type="submission" date="2016-11" db="EMBL/GenBank/DDBJ databases">
        <authorList>
            <person name="Jaros S."/>
            <person name="Januszkiewicz K."/>
            <person name="Wedrychowicz H."/>
        </authorList>
    </citation>
    <scope>NUCLEOTIDE SEQUENCE [LARGE SCALE GENOMIC DNA]</scope>
    <source>
        <strain evidence="11 12">DSM 21120</strain>
    </source>
</reference>
<dbReference type="OrthoDB" id="389074at2"/>
<evidence type="ECO:0000256" key="3">
    <source>
        <dbReference type="ARBA" id="ARBA00022576"/>
    </source>
</evidence>
<dbReference type="InterPro" id="IPR015421">
    <property type="entry name" value="PyrdxlP-dep_Trfase_major"/>
</dbReference>
<evidence type="ECO:0000256" key="9">
    <source>
        <dbReference type="RuleBase" id="RU004504"/>
    </source>
</evidence>
<dbReference type="AlphaFoldDB" id="A0A1M5SG33"/>
<evidence type="ECO:0000259" key="10">
    <source>
        <dbReference type="Pfam" id="PF00266"/>
    </source>
</evidence>
<dbReference type="PROSITE" id="PS00595">
    <property type="entry name" value="AA_TRANSFER_CLASS_5"/>
    <property type="match status" value="1"/>
</dbReference>
<proteinExistence type="inferred from homology"/>
<dbReference type="InterPro" id="IPR020578">
    <property type="entry name" value="Aminotrans_V_PyrdxlP_BS"/>
</dbReference>
<evidence type="ECO:0000313" key="11">
    <source>
        <dbReference type="EMBL" id="SHH36853.1"/>
    </source>
</evidence>
<evidence type="ECO:0000256" key="2">
    <source>
        <dbReference type="ARBA" id="ARBA00009236"/>
    </source>
</evidence>
<comment type="cofactor">
    <cofactor evidence="1 7 9">
        <name>pyridoxal 5'-phosphate</name>
        <dbReference type="ChEBI" id="CHEBI:597326"/>
    </cofactor>
</comment>
<evidence type="ECO:0000256" key="8">
    <source>
        <dbReference type="RuleBase" id="RU004075"/>
    </source>
</evidence>
<evidence type="ECO:0000256" key="7">
    <source>
        <dbReference type="PIRSR" id="PIRSR000524-50"/>
    </source>
</evidence>
<dbReference type="EMBL" id="FQXI01000007">
    <property type="protein sequence ID" value="SHH36853.1"/>
    <property type="molecule type" value="Genomic_DNA"/>
</dbReference>
<keyword evidence="12" id="KW-1185">Reference proteome</keyword>
<feature type="binding site" evidence="6">
    <location>
        <position position="328"/>
    </location>
    <ligand>
        <name>substrate</name>
    </ligand>
</feature>
<dbReference type="Proteomes" id="UP000184032">
    <property type="component" value="Unassembled WGS sequence"/>
</dbReference>
<feature type="modified residue" description="N6-(pyridoxal phosphate)lysine" evidence="7">
    <location>
        <position position="188"/>
    </location>
</feature>
<dbReference type="InterPro" id="IPR024169">
    <property type="entry name" value="SP_NH2Trfase/AEP_transaminase"/>
</dbReference>
<dbReference type="PIRSF" id="PIRSF000524">
    <property type="entry name" value="SPT"/>
    <property type="match status" value="1"/>
</dbReference>
<dbReference type="SUPFAM" id="SSF53383">
    <property type="entry name" value="PLP-dependent transferases"/>
    <property type="match status" value="1"/>
</dbReference>
<feature type="domain" description="Aminotransferase class V" evidence="10">
    <location>
        <begin position="110"/>
        <end position="318"/>
    </location>
</feature>
<dbReference type="InterPro" id="IPR000192">
    <property type="entry name" value="Aminotrans_V_dom"/>
</dbReference>
<dbReference type="RefSeq" id="WP_073184629.1">
    <property type="nucleotide sequence ID" value="NZ_FQXI01000007.1"/>
</dbReference>
<keyword evidence="3 11" id="KW-0032">Aminotransferase</keyword>
<dbReference type="PANTHER" id="PTHR21152:SF24">
    <property type="entry name" value="ALANINE--GLYOXYLATE AMINOTRANSFERASE 1"/>
    <property type="match status" value="1"/>
</dbReference>
<dbReference type="GO" id="GO:0019265">
    <property type="term" value="P:glycine biosynthetic process, by transamination of glyoxylate"/>
    <property type="evidence" value="ECO:0007669"/>
    <property type="project" value="TreeGrafter"/>
</dbReference>
<comment type="similarity">
    <text evidence="2 8">Belongs to the class-V pyridoxal-phosphate-dependent aminotransferase family.</text>
</comment>
<keyword evidence="4 11" id="KW-0808">Transferase</keyword>
<evidence type="ECO:0000256" key="5">
    <source>
        <dbReference type="ARBA" id="ARBA00022898"/>
    </source>
</evidence>
<gene>
    <name evidence="11" type="ORF">SAMN02745245_01165</name>
</gene>
<dbReference type="InterPro" id="IPR015424">
    <property type="entry name" value="PyrdxlP-dep_Trfase"/>
</dbReference>
<dbReference type="Gene3D" id="3.40.640.10">
    <property type="entry name" value="Type I PLP-dependent aspartate aminotransferase-like (Major domain)"/>
    <property type="match status" value="1"/>
</dbReference>
<accession>A0A1M5SG33</accession>
<dbReference type="STRING" id="1120995.SAMN02745245_01165"/>
<evidence type="ECO:0000256" key="1">
    <source>
        <dbReference type="ARBA" id="ARBA00001933"/>
    </source>
</evidence>
<keyword evidence="5 7" id="KW-0663">Pyridoxal phosphate</keyword>
<dbReference type="Gene3D" id="3.90.1150.10">
    <property type="entry name" value="Aspartate Aminotransferase, domain 1"/>
    <property type="match status" value="1"/>
</dbReference>
<evidence type="ECO:0000256" key="4">
    <source>
        <dbReference type="ARBA" id="ARBA00022679"/>
    </source>
</evidence>
<dbReference type="GO" id="GO:0004760">
    <property type="term" value="F:L-serine-pyruvate transaminase activity"/>
    <property type="evidence" value="ECO:0007669"/>
    <property type="project" value="TreeGrafter"/>
</dbReference>
<dbReference type="PANTHER" id="PTHR21152">
    <property type="entry name" value="AMINOTRANSFERASE CLASS V"/>
    <property type="match status" value="1"/>
</dbReference>